<dbReference type="InParanoid" id="A0A2J7QTM1"/>
<organism evidence="1 2">
    <name type="scientific">Cryptotermes secundus</name>
    <dbReference type="NCBI Taxonomy" id="105785"/>
    <lineage>
        <taxon>Eukaryota</taxon>
        <taxon>Metazoa</taxon>
        <taxon>Ecdysozoa</taxon>
        <taxon>Arthropoda</taxon>
        <taxon>Hexapoda</taxon>
        <taxon>Insecta</taxon>
        <taxon>Pterygota</taxon>
        <taxon>Neoptera</taxon>
        <taxon>Polyneoptera</taxon>
        <taxon>Dictyoptera</taxon>
        <taxon>Blattodea</taxon>
        <taxon>Blattoidea</taxon>
        <taxon>Termitoidae</taxon>
        <taxon>Kalotermitidae</taxon>
        <taxon>Cryptotermitinae</taxon>
        <taxon>Cryptotermes</taxon>
    </lineage>
</organism>
<evidence type="ECO:0000313" key="2">
    <source>
        <dbReference type="Proteomes" id="UP000235965"/>
    </source>
</evidence>
<dbReference type="Proteomes" id="UP000235965">
    <property type="component" value="Unassembled WGS sequence"/>
</dbReference>
<protein>
    <submittedName>
        <fullName evidence="1">Uncharacterized protein</fullName>
    </submittedName>
</protein>
<name>A0A2J7QTM1_9NEOP</name>
<accession>A0A2J7QTM1</accession>
<proteinExistence type="predicted"/>
<keyword evidence="2" id="KW-1185">Reference proteome</keyword>
<reference evidence="1 2" key="1">
    <citation type="submission" date="2017-12" db="EMBL/GenBank/DDBJ databases">
        <title>Hemimetabolous genomes reveal molecular basis of termite eusociality.</title>
        <authorList>
            <person name="Harrison M.C."/>
            <person name="Jongepier E."/>
            <person name="Robertson H.M."/>
            <person name="Arning N."/>
            <person name="Bitard-Feildel T."/>
            <person name="Chao H."/>
            <person name="Childers C.P."/>
            <person name="Dinh H."/>
            <person name="Doddapaneni H."/>
            <person name="Dugan S."/>
            <person name="Gowin J."/>
            <person name="Greiner C."/>
            <person name="Han Y."/>
            <person name="Hu H."/>
            <person name="Hughes D.S.T."/>
            <person name="Huylmans A.-K."/>
            <person name="Kemena C."/>
            <person name="Kremer L.P.M."/>
            <person name="Lee S.L."/>
            <person name="Lopez-Ezquerra A."/>
            <person name="Mallet L."/>
            <person name="Monroy-Kuhn J.M."/>
            <person name="Moser A."/>
            <person name="Murali S.C."/>
            <person name="Muzny D.M."/>
            <person name="Otani S."/>
            <person name="Piulachs M.-D."/>
            <person name="Poelchau M."/>
            <person name="Qu J."/>
            <person name="Schaub F."/>
            <person name="Wada-Katsumata A."/>
            <person name="Worley K.C."/>
            <person name="Xie Q."/>
            <person name="Ylla G."/>
            <person name="Poulsen M."/>
            <person name="Gibbs R.A."/>
            <person name="Schal C."/>
            <person name="Richards S."/>
            <person name="Belles X."/>
            <person name="Korb J."/>
            <person name="Bornberg-Bauer E."/>
        </authorList>
    </citation>
    <scope>NUCLEOTIDE SEQUENCE [LARGE SCALE GENOMIC DNA]</scope>
    <source>
        <tissue evidence="1">Whole body</tissue>
    </source>
</reference>
<gene>
    <name evidence="1" type="ORF">B7P43_G07905</name>
</gene>
<sequence length="64" mass="7591">MRRIITVCRYKTYIVTQDEREMFIFIVTPCKLQILKIVQQFNMALSVLAMVQTTELPQAEVCFF</sequence>
<evidence type="ECO:0000313" key="1">
    <source>
        <dbReference type="EMBL" id="PNF31914.1"/>
    </source>
</evidence>
<dbReference type="EMBL" id="NEVH01011194">
    <property type="protein sequence ID" value="PNF31914.1"/>
    <property type="molecule type" value="Genomic_DNA"/>
</dbReference>
<comment type="caution">
    <text evidence="1">The sequence shown here is derived from an EMBL/GenBank/DDBJ whole genome shotgun (WGS) entry which is preliminary data.</text>
</comment>
<dbReference type="AlphaFoldDB" id="A0A2J7QTM1"/>